<sequence length="539" mass="58546">MNFILIVMKTKYSCLSILITAILLITSCSEANNRGKRDTSYLEEIGIRELADKFRSGELSIKQVTEDYLLRIEKFDKSGPMLNSIISVNPDAIKIAEELERELAEGRDRGPLHGIPVILKDNIDTRDSMPTTAGAIVLKDSYAKKDSKIAELLREAGAIILAKSNLSEWANFRGNISSSGWSGVGGQTRNPYITDRNPCGSSSGSGVAVSANLCAFAIGTETNGSIVCPSNNNGIVGFKPTVGLLSRSGIIPISFTQDTPGPMTRSVEDAAIVLGVLAASDSADALTLVKEARFIQDYTQFLNKDGLKGKRIGLLTNIGGFHFKVDSLMRGVVSYLKSAGADVVEVNYPLGGGVSAASFQVMLYEFKDGLEKYFASLGEGAPVKTLDELIRFNKSDSTELRFFDQQLLEMAAQKGTLDDEEYKQSLAFMQKMTREQGIDKVMNENKLDALIAPTGGPAWKTDLINGDNFLGSSSSYAAISGYPNITVPMGFIGELPVGVSFFGRAWSEAELLAIAYAYEQGTKHRKAPQFLNSFRFKKR</sequence>
<name>A0A644UHE8_9ZZZZ</name>
<protein>
    <submittedName>
        <fullName evidence="2">Glutamyl-tRNA(Gln) amidotransferase subunit A</fullName>
        <ecNumber evidence="2">6.3.5.7</ecNumber>
    </submittedName>
</protein>
<evidence type="ECO:0000259" key="1">
    <source>
        <dbReference type="Pfam" id="PF01425"/>
    </source>
</evidence>
<keyword evidence="2" id="KW-0436">Ligase</keyword>
<dbReference type="AlphaFoldDB" id="A0A644UHE8"/>
<evidence type="ECO:0000313" key="2">
    <source>
        <dbReference type="EMBL" id="MPL78300.1"/>
    </source>
</evidence>
<dbReference type="Gene3D" id="3.90.1300.10">
    <property type="entry name" value="Amidase signature (AS) domain"/>
    <property type="match status" value="1"/>
</dbReference>
<dbReference type="GO" id="GO:0016740">
    <property type="term" value="F:transferase activity"/>
    <property type="evidence" value="ECO:0007669"/>
    <property type="project" value="UniProtKB-KW"/>
</dbReference>
<organism evidence="2">
    <name type="scientific">bioreactor metagenome</name>
    <dbReference type="NCBI Taxonomy" id="1076179"/>
    <lineage>
        <taxon>unclassified sequences</taxon>
        <taxon>metagenomes</taxon>
        <taxon>ecological metagenomes</taxon>
    </lineage>
</organism>
<proteinExistence type="predicted"/>
<feature type="domain" description="Amidase" evidence="1">
    <location>
        <begin position="64"/>
        <end position="512"/>
    </location>
</feature>
<dbReference type="EMBL" id="VSSQ01000115">
    <property type="protein sequence ID" value="MPL78300.1"/>
    <property type="molecule type" value="Genomic_DNA"/>
</dbReference>
<dbReference type="GO" id="GO:0050567">
    <property type="term" value="F:glutaminyl-tRNA synthase (glutamine-hydrolyzing) activity"/>
    <property type="evidence" value="ECO:0007669"/>
    <property type="project" value="UniProtKB-EC"/>
</dbReference>
<dbReference type="PANTHER" id="PTHR42678:SF34">
    <property type="entry name" value="OS04G0183300 PROTEIN"/>
    <property type="match status" value="1"/>
</dbReference>
<dbReference type="EC" id="6.3.5.7" evidence="2"/>
<keyword evidence="2" id="KW-0808">Transferase</keyword>
<gene>
    <name evidence="2" type="primary">gatA_11</name>
    <name evidence="2" type="ORF">SDC9_24164</name>
</gene>
<comment type="caution">
    <text evidence="2">The sequence shown here is derived from an EMBL/GenBank/DDBJ whole genome shotgun (WGS) entry which is preliminary data.</text>
</comment>
<dbReference type="InterPro" id="IPR036928">
    <property type="entry name" value="AS_sf"/>
</dbReference>
<dbReference type="NCBIfam" id="NF006006">
    <property type="entry name" value="PRK08137.1"/>
    <property type="match status" value="1"/>
</dbReference>
<dbReference type="InterPro" id="IPR023631">
    <property type="entry name" value="Amidase_dom"/>
</dbReference>
<reference evidence="2" key="1">
    <citation type="submission" date="2019-08" db="EMBL/GenBank/DDBJ databases">
        <authorList>
            <person name="Kucharzyk K."/>
            <person name="Murdoch R.W."/>
            <person name="Higgins S."/>
            <person name="Loffler F."/>
        </authorList>
    </citation>
    <scope>NUCLEOTIDE SEQUENCE</scope>
</reference>
<dbReference type="Pfam" id="PF01425">
    <property type="entry name" value="Amidase"/>
    <property type="match status" value="1"/>
</dbReference>
<dbReference type="SUPFAM" id="SSF75304">
    <property type="entry name" value="Amidase signature (AS) enzymes"/>
    <property type="match status" value="1"/>
</dbReference>
<dbReference type="PANTHER" id="PTHR42678">
    <property type="entry name" value="AMIDASE"/>
    <property type="match status" value="1"/>
</dbReference>
<accession>A0A644UHE8</accession>